<sequence>MHTQSDLEEYPKKRHACQTLIKRVTFSQAVTRAMPAAAATYAPPETKLTEPAALLVAEAAASPVPEAEGERVVEPLRVPLAEVPLVKVPVAIGLTAVVAVALLAGAVVAAATAAKATRKMEGCILHIERSFEIENLELRELYRIKRMCVQILSLFICGNRKLHSLVRGTTSCLGKS</sequence>
<reference evidence="2 3" key="1">
    <citation type="submission" date="2019-06" db="EMBL/GenBank/DDBJ databases">
        <title>Genome Sequence of the Brown Rot Fungal Pathogen Monilinia fructicola.</title>
        <authorList>
            <person name="De Miccolis Angelini R.M."/>
            <person name="Landi L."/>
            <person name="Abate D."/>
            <person name="Pollastro S."/>
            <person name="Romanazzi G."/>
            <person name="Faretra F."/>
        </authorList>
    </citation>
    <scope>NUCLEOTIDE SEQUENCE [LARGE SCALE GENOMIC DNA]</scope>
    <source>
        <strain evidence="2 3">Mfrc123</strain>
    </source>
</reference>
<keyword evidence="1" id="KW-0472">Membrane</keyword>
<evidence type="ECO:0000313" key="3">
    <source>
        <dbReference type="Proteomes" id="UP000322873"/>
    </source>
</evidence>
<keyword evidence="1" id="KW-1133">Transmembrane helix</keyword>
<evidence type="ECO:0000256" key="1">
    <source>
        <dbReference type="SAM" id="Phobius"/>
    </source>
</evidence>
<feature type="transmembrane region" description="Helical" evidence="1">
    <location>
        <begin position="90"/>
        <end position="111"/>
    </location>
</feature>
<gene>
    <name evidence="2" type="ORF">EYC84_001891</name>
</gene>
<dbReference type="Proteomes" id="UP000322873">
    <property type="component" value="Unassembled WGS sequence"/>
</dbReference>
<evidence type="ECO:0000313" key="2">
    <source>
        <dbReference type="EMBL" id="KAA8571948.1"/>
    </source>
</evidence>
<protein>
    <submittedName>
        <fullName evidence="2">Uncharacterized protein</fullName>
    </submittedName>
</protein>
<accession>A0A5M9JR10</accession>
<keyword evidence="1" id="KW-0812">Transmembrane</keyword>
<organism evidence="2 3">
    <name type="scientific">Monilinia fructicola</name>
    <name type="common">Brown rot fungus</name>
    <name type="synonym">Ciboria fructicola</name>
    <dbReference type="NCBI Taxonomy" id="38448"/>
    <lineage>
        <taxon>Eukaryota</taxon>
        <taxon>Fungi</taxon>
        <taxon>Dikarya</taxon>
        <taxon>Ascomycota</taxon>
        <taxon>Pezizomycotina</taxon>
        <taxon>Leotiomycetes</taxon>
        <taxon>Helotiales</taxon>
        <taxon>Sclerotiniaceae</taxon>
        <taxon>Monilinia</taxon>
    </lineage>
</organism>
<dbReference type="AlphaFoldDB" id="A0A5M9JR10"/>
<name>A0A5M9JR10_MONFR</name>
<comment type="caution">
    <text evidence="2">The sequence shown here is derived from an EMBL/GenBank/DDBJ whole genome shotgun (WGS) entry which is preliminary data.</text>
</comment>
<dbReference type="EMBL" id="VICG01000005">
    <property type="protein sequence ID" value="KAA8571948.1"/>
    <property type="molecule type" value="Genomic_DNA"/>
</dbReference>
<proteinExistence type="predicted"/>
<keyword evidence="3" id="KW-1185">Reference proteome</keyword>